<dbReference type="OrthoDB" id="9791488at2"/>
<name>A0A1G8RER5_9BACI</name>
<dbReference type="InterPro" id="IPR000551">
    <property type="entry name" value="MerR-type_HTH_dom"/>
</dbReference>
<organism evidence="5 6">
    <name type="scientific">Natribacillus halophilus</name>
    <dbReference type="NCBI Taxonomy" id="549003"/>
    <lineage>
        <taxon>Bacteria</taxon>
        <taxon>Bacillati</taxon>
        <taxon>Bacillota</taxon>
        <taxon>Bacilli</taxon>
        <taxon>Bacillales</taxon>
        <taxon>Bacillaceae</taxon>
        <taxon>Natribacillus</taxon>
    </lineage>
</organism>
<sequence>MDGLTISQIAKGSNVNIETVRYYEKRGLISVPPRSESGYRMFSKEVIQDIQFIKRAQDIGFTLEEIKKLLLASHNENFRSEDMYQFANHKIQEIDSKINKLIHMKSLLEELAAKCPGSGVPKDQCPIITNLSKGEIKDG</sequence>
<keyword evidence="2" id="KW-0238">DNA-binding</keyword>
<dbReference type="EMBL" id="FNEN01000017">
    <property type="protein sequence ID" value="SDJ15497.1"/>
    <property type="molecule type" value="Genomic_DNA"/>
</dbReference>
<dbReference type="RefSeq" id="WP_090399489.1">
    <property type="nucleotide sequence ID" value="NZ_FNEN01000017.1"/>
</dbReference>
<dbReference type="SMART" id="SM00422">
    <property type="entry name" value="HTH_MERR"/>
    <property type="match status" value="1"/>
</dbReference>
<feature type="domain" description="HTH merR-type" evidence="4">
    <location>
        <begin position="3"/>
        <end position="72"/>
    </location>
</feature>
<dbReference type="SUPFAM" id="SSF46955">
    <property type="entry name" value="Putative DNA-binding domain"/>
    <property type="match status" value="1"/>
</dbReference>
<dbReference type="PANTHER" id="PTHR30204:SF94">
    <property type="entry name" value="HEAVY METAL-DEPENDENT TRANSCRIPTIONAL REGULATOR HI_0293-RELATED"/>
    <property type="match status" value="1"/>
</dbReference>
<dbReference type="PANTHER" id="PTHR30204">
    <property type="entry name" value="REDOX-CYCLING DRUG-SENSING TRANSCRIPTIONAL ACTIVATOR SOXR"/>
    <property type="match status" value="1"/>
</dbReference>
<dbReference type="InterPro" id="IPR009061">
    <property type="entry name" value="DNA-bd_dom_put_sf"/>
</dbReference>
<dbReference type="AlphaFoldDB" id="A0A1G8RER5"/>
<dbReference type="GO" id="GO:0003700">
    <property type="term" value="F:DNA-binding transcription factor activity"/>
    <property type="evidence" value="ECO:0007669"/>
    <property type="project" value="InterPro"/>
</dbReference>
<dbReference type="PRINTS" id="PR00040">
    <property type="entry name" value="HTHMERR"/>
</dbReference>
<reference evidence="5 6" key="1">
    <citation type="submission" date="2016-10" db="EMBL/GenBank/DDBJ databases">
        <authorList>
            <person name="de Groot N.N."/>
        </authorList>
    </citation>
    <scope>NUCLEOTIDE SEQUENCE [LARGE SCALE GENOMIC DNA]</scope>
    <source>
        <strain evidence="5 6">DSM 21771</strain>
    </source>
</reference>
<evidence type="ECO:0000256" key="2">
    <source>
        <dbReference type="ARBA" id="ARBA00023125"/>
    </source>
</evidence>
<dbReference type="PROSITE" id="PS00552">
    <property type="entry name" value="HTH_MERR_1"/>
    <property type="match status" value="1"/>
</dbReference>
<dbReference type="Gene3D" id="1.10.1660.10">
    <property type="match status" value="1"/>
</dbReference>
<accession>A0A1G8RER5</accession>
<dbReference type="GO" id="GO:0003677">
    <property type="term" value="F:DNA binding"/>
    <property type="evidence" value="ECO:0007669"/>
    <property type="project" value="UniProtKB-KW"/>
</dbReference>
<protein>
    <submittedName>
        <fullName evidence="5">MerR family transcriptional regulator, mercuric resistance operon regulatory protein</fullName>
    </submittedName>
</protein>
<dbReference type="PROSITE" id="PS50937">
    <property type="entry name" value="HTH_MERR_2"/>
    <property type="match status" value="1"/>
</dbReference>
<evidence type="ECO:0000259" key="4">
    <source>
        <dbReference type="PROSITE" id="PS50937"/>
    </source>
</evidence>
<evidence type="ECO:0000313" key="6">
    <source>
        <dbReference type="Proteomes" id="UP000198853"/>
    </source>
</evidence>
<evidence type="ECO:0000313" key="5">
    <source>
        <dbReference type="EMBL" id="SDJ15497.1"/>
    </source>
</evidence>
<keyword evidence="1" id="KW-0805">Transcription regulation</keyword>
<gene>
    <name evidence="5" type="ORF">SAMN04488123_11746</name>
</gene>
<keyword evidence="6" id="KW-1185">Reference proteome</keyword>
<dbReference type="InterPro" id="IPR047057">
    <property type="entry name" value="MerR_fam"/>
</dbReference>
<keyword evidence="3" id="KW-0804">Transcription</keyword>
<dbReference type="Pfam" id="PF13411">
    <property type="entry name" value="MerR_1"/>
    <property type="match status" value="1"/>
</dbReference>
<proteinExistence type="predicted"/>
<evidence type="ECO:0000256" key="3">
    <source>
        <dbReference type="ARBA" id="ARBA00023163"/>
    </source>
</evidence>
<dbReference type="Proteomes" id="UP000198853">
    <property type="component" value="Unassembled WGS sequence"/>
</dbReference>
<evidence type="ECO:0000256" key="1">
    <source>
        <dbReference type="ARBA" id="ARBA00023015"/>
    </source>
</evidence>